<evidence type="ECO:0000256" key="6">
    <source>
        <dbReference type="SAM" id="MobiDB-lite"/>
    </source>
</evidence>
<dbReference type="GO" id="GO:0051301">
    <property type="term" value="P:cell division"/>
    <property type="evidence" value="ECO:0007669"/>
    <property type="project" value="UniProtKB-KW"/>
</dbReference>
<dbReference type="InterPro" id="IPR003395">
    <property type="entry name" value="RecF/RecN/SMC_N"/>
</dbReference>
<keyword evidence="5" id="KW-0131">Cell cycle</keyword>
<protein>
    <recommendedName>
        <fullName evidence="7">RecF/RecN/SMC N-terminal domain-containing protein</fullName>
    </recommendedName>
</protein>
<feature type="compositionally biased region" description="Acidic residues" evidence="6">
    <location>
        <begin position="66"/>
        <end position="87"/>
    </location>
</feature>
<dbReference type="SUPFAM" id="SSF52540">
    <property type="entry name" value="P-loop containing nucleoside triphosphate hydrolases"/>
    <property type="match status" value="1"/>
</dbReference>
<feature type="domain" description="RecF/RecN/SMC N-terminal" evidence="7">
    <location>
        <begin position="1"/>
        <end position="61"/>
    </location>
</feature>
<reference evidence="8 9" key="1">
    <citation type="journal article" date="2016" name="Mol. Biol. Evol.">
        <title>Comparative Genomics of Early-Diverging Mushroom-Forming Fungi Provides Insights into the Origins of Lignocellulose Decay Capabilities.</title>
        <authorList>
            <person name="Nagy L.G."/>
            <person name="Riley R."/>
            <person name="Tritt A."/>
            <person name="Adam C."/>
            <person name="Daum C."/>
            <person name="Floudas D."/>
            <person name="Sun H."/>
            <person name="Yadav J.S."/>
            <person name="Pangilinan J."/>
            <person name="Larsson K.H."/>
            <person name="Matsuura K."/>
            <person name="Barry K."/>
            <person name="Labutti K."/>
            <person name="Kuo R."/>
            <person name="Ohm R.A."/>
            <person name="Bhattacharya S.S."/>
            <person name="Shirouzu T."/>
            <person name="Yoshinaga Y."/>
            <person name="Martin F.M."/>
            <person name="Grigoriev I.V."/>
            <person name="Hibbett D.S."/>
        </authorList>
    </citation>
    <scope>NUCLEOTIDE SEQUENCE [LARGE SCALE GENOMIC DNA]</scope>
    <source>
        <strain evidence="8 9">TUFC12733</strain>
    </source>
</reference>
<evidence type="ECO:0000256" key="4">
    <source>
        <dbReference type="ARBA" id="ARBA00023242"/>
    </source>
</evidence>
<dbReference type="STRING" id="1330018.A0A167N2Q3"/>
<dbReference type="GO" id="GO:0008278">
    <property type="term" value="C:cohesin complex"/>
    <property type="evidence" value="ECO:0007669"/>
    <property type="project" value="TreeGrafter"/>
</dbReference>
<accession>A0A167N2Q3</accession>
<keyword evidence="2" id="KW-0132">Cell division</keyword>
<evidence type="ECO:0000256" key="3">
    <source>
        <dbReference type="ARBA" id="ARBA00022776"/>
    </source>
</evidence>
<evidence type="ECO:0000313" key="9">
    <source>
        <dbReference type="Proteomes" id="UP000076738"/>
    </source>
</evidence>
<dbReference type="InterPro" id="IPR027417">
    <property type="entry name" value="P-loop_NTPase"/>
</dbReference>
<evidence type="ECO:0000313" key="8">
    <source>
        <dbReference type="EMBL" id="KZO97285.1"/>
    </source>
</evidence>
<keyword evidence="9" id="KW-1185">Reference proteome</keyword>
<comment type="subcellular location">
    <subcellularLocation>
        <location evidence="1">Nucleus</location>
    </subcellularLocation>
</comment>
<dbReference type="Pfam" id="PF02463">
    <property type="entry name" value="SMC_N"/>
    <property type="match status" value="1"/>
</dbReference>
<organism evidence="8 9">
    <name type="scientific">Calocera viscosa (strain TUFC12733)</name>
    <dbReference type="NCBI Taxonomy" id="1330018"/>
    <lineage>
        <taxon>Eukaryota</taxon>
        <taxon>Fungi</taxon>
        <taxon>Dikarya</taxon>
        <taxon>Basidiomycota</taxon>
        <taxon>Agaricomycotina</taxon>
        <taxon>Dacrymycetes</taxon>
        <taxon>Dacrymycetales</taxon>
        <taxon>Dacrymycetaceae</taxon>
        <taxon>Calocera</taxon>
    </lineage>
</organism>
<evidence type="ECO:0000256" key="5">
    <source>
        <dbReference type="ARBA" id="ARBA00023306"/>
    </source>
</evidence>
<dbReference type="PANTHER" id="PTHR18937">
    <property type="entry name" value="STRUCTURAL MAINTENANCE OF CHROMOSOMES SMC FAMILY MEMBER"/>
    <property type="match status" value="1"/>
</dbReference>
<keyword evidence="4" id="KW-0539">Nucleus</keyword>
<evidence type="ECO:0000259" key="7">
    <source>
        <dbReference type="Pfam" id="PF02463"/>
    </source>
</evidence>
<gene>
    <name evidence="8" type="ORF">CALVIDRAFT_480138</name>
</gene>
<dbReference type="AlphaFoldDB" id="A0A167N2Q3"/>
<dbReference type="Proteomes" id="UP000076738">
    <property type="component" value="Unassembled WGS sequence"/>
</dbReference>
<dbReference type="EMBL" id="KV417280">
    <property type="protein sequence ID" value="KZO97285.1"/>
    <property type="molecule type" value="Genomic_DNA"/>
</dbReference>
<keyword evidence="3" id="KW-0498">Mitosis</keyword>
<dbReference type="Gene3D" id="3.40.50.300">
    <property type="entry name" value="P-loop containing nucleotide triphosphate hydrolases"/>
    <property type="match status" value="1"/>
</dbReference>
<dbReference type="OrthoDB" id="5575062at2759"/>
<name>A0A167N2Q3_CALVF</name>
<dbReference type="GO" id="GO:0003677">
    <property type="term" value="F:DNA binding"/>
    <property type="evidence" value="ECO:0007669"/>
    <property type="project" value="TreeGrafter"/>
</dbReference>
<dbReference type="PANTHER" id="PTHR18937:SF12">
    <property type="entry name" value="STRUCTURAL MAINTENANCE OF CHROMOSOMES PROTEIN"/>
    <property type="match status" value="1"/>
</dbReference>
<proteinExistence type="predicted"/>
<evidence type="ECO:0000256" key="1">
    <source>
        <dbReference type="ARBA" id="ARBA00004123"/>
    </source>
</evidence>
<feature type="region of interest" description="Disordered" evidence="6">
    <location>
        <begin position="65"/>
        <end position="87"/>
    </location>
</feature>
<sequence>LRVFNFKSYRGHQVIGPFKTFTCVIGPNGAGKSNLMDTISFVLRVKSSPLRSGQLKDLIYLGQELGGDDGADEAADDDDDAGEGDAD</sequence>
<evidence type="ECO:0000256" key="2">
    <source>
        <dbReference type="ARBA" id="ARBA00022618"/>
    </source>
</evidence>
<dbReference type="GO" id="GO:0007062">
    <property type="term" value="P:sister chromatid cohesion"/>
    <property type="evidence" value="ECO:0007669"/>
    <property type="project" value="TreeGrafter"/>
</dbReference>
<feature type="non-terminal residue" evidence="8">
    <location>
        <position position="1"/>
    </location>
</feature>
<dbReference type="GO" id="GO:0005634">
    <property type="term" value="C:nucleus"/>
    <property type="evidence" value="ECO:0007669"/>
    <property type="project" value="UniProtKB-SubCell"/>
</dbReference>